<dbReference type="Proteomes" id="UP000265520">
    <property type="component" value="Unassembled WGS sequence"/>
</dbReference>
<keyword evidence="2" id="KW-1185">Reference proteome</keyword>
<protein>
    <submittedName>
        <fullName evidence="1">Uncharacterized protein</fullName>
    </submittedName>
</protein>
<proteinExistence type="predicted"/>
<sequence>MMQDLVVGYVLCAARGDHGALRHGVLFWPGPCLLLARRA</sequence>
<organism evidence="1 2">
    <name type="scientific">Trifolium medium</name>
    <dbReference type="NCBI Taxonomy" id="97028"/>
    <lineage>
        <taxon>Eukaryota</taxon>
        <taxon>Viridiplantae</taxon>
        <taxon>Streptophyta</taxon>
        <taxon>Embryophyta</taxon>
        <taxon>Tracheophyta</taxon>
        <taxon>Spermatophyta</taxon>
        <taxon>Magnoliopsida</taxon>
        <taxon>eudicotyledons</taxon>
        <taxon>Gunneridae</taxon>
        <taxon>Pentapetalae</taxon>
        <taxon>rosids</taxon>
        <taxon>fabids</taxon>
        <taxon>Fabales</taxon>
        <taxon>Fabaceae</taxon>
        <taxon>Papilionoideae</taxon>
        <taxon>50 kb inversion clade</taxon>
        <taxon>NPAAA clade</taxon>
        <taxon>Hologalegina</taxon>
        <taxon>IRL clade</taxon>
        <taxon>Trifolieae</taxon>
        <taxon>Trifolium</taxon>
    </lineage>
</organism>
<reference evidence="1 2" key="1">
    <citation type="journal article" date="2018" name="Front. Plant Sci.">
        <title>Red Clover (Trifolium pratense) and Zigzag Clover (T. medium) - A Picture of Genomic Similarities and Differences.</title>
        <authorList>
            <person name="Dluhosova J."/>
            <person name="Istvanek J."/>
            <person name="Nedelnik J."/>
            <person name="Repkova J."/>
        </authorList>
    </citation>
    <scope>NUCLEOTIDE SEQUENCE [LARGE SCALE GENOMIC DNA]</scope>
    <source>
        <strain evidence="2">cv. 10/8</strain>
        <tissue evidence="1">Leaf</tissue>
    </source>
</reference>
<name>A0A392SXW8_9FABA</name>
<evidence type="ECO:0000313" key="2">
    <source>
        <dbReference type="Proteomes" id="UP000265520"/>
    </source>
</evidence>
<evidence type="ECO:0000313" key="1">
    <source>
        <dbReference type="EMBL" id="MCI53064.1"/>
    </source>
</evidence>
<dbReference type="AlphaFoldDB" id="A0A392SXW8"/>
<accession>A0A392SXW8</accession>
<dbReference type="EMBL" id="LXQA010457212">
    <property type="protein sequence ID" value="MCI53064.1"/>
    <property type="molecule type" value="Genomic_DNA"/>
</dbReference>
<feature type="non-terminal residue" evidence="1">
    <location>
        <position position="39"/>
    </location>
</feature>
<comment type="caution">
    <text evidence="1">The sequence shown here is derived from an EMBL/GenBank/DDBJ whole genome shotgun (WGS) entry which is preliminary data.</text>
</comment>